<sequence>MTTRQTCQPEKMFSSSSILDDKSTERSGLLNVFAQEVIDELHFARNLHEQVLLPFGMFPFDNEQEIVCLSPDPMHLAAAEGQEEFASLFINIYDLNKKNQDVTALSLALYCGHLRLAQMLLRSGARPDCSPKINSLHAAARQGYREEIAHFVKDFGIDPDVQDKDGATPIVYALLQPEKAAWETICFLFYLGATKDLVVGDGWWTYAELARSSGKDWLADKLEEVCGDASSCTMDFDQ</sequence>
<dbReference type="SUPFAM" id="SSF48403">
    <property type="entry name" value="Ankyrin repeat"/>
    <property type="match status" value="1"/>
</dbReference>
<evidence type="ECO:0000256" key="2">
    <source>
        <dbReference type="ARBA" id="ARBA00022737"/>
    </source>
</evidence>
<protein>
    <recommendedName>
        <fullName evidence="1">protein S-acyltransferase</fullName>
        <ecNumber evidence="1">2.3.1.225</ecNumber>
    </recommendedName>
</protein>
<reference evidence="4 5" key="1">
    <citation type="submission" date="2017-06" db="EMBL/GenBank/DDBJ databases">
        <title>Comparative genomic analysis of Ambrosia Fusariam Clade fungi.</title>
        <authorList>
            <person name="Stajich J.E."/>
            <person name="Carrillo J."/>
            <person name="Kijimoto T."/>
            <person name="Eskalen A."/>
            <person name="O'Donnell K."/>
            <person name="Kasson M."/>
        </authorList>
    </citation>
    <scope>NUCLEOTIDE SEQUENCE [LARGE SCALE GENOMIC DNA]</scope>
    <source>
        <strain evidence="4 5">NRRL62606</strain>
    </source>
</reference>
<dbReference type="EMBL" id="NKCL01000509">
    <property type="protein sequence ID" value="RSL65762.1"/>
    <property type="molecule type" value="Genomic_DNA"/>
</dbReference>
<dbReference type="PANTHER" id="PTHR24161">
    <property type="entry name" value="ANK_REP_REGION DOMAIN-CONTAINING PROTEIN-RELATED"/>
    <property type="match status" value="1"/>
</dbReference>
<dbReference type="EC" id="2.3.1.225" evidence="1"/>
<dbReference type="Pfam" id="PF12796">
    <property type="entry name" value="Ank_2"/>
    <property type="match status" value="1"/>
</dbReference>
<dbReference type="GO" id="GO:0019706">
    <property type="term" value="F:protein-cysteine S-palmitoyltransferase activity"/>
    <property type="evidence" value="ECO:0007669"/>
    <property type="project" value="UniProtKB-EC"/>
</dbReference>
<organism evidence="4 5">
    <name type="scientific">Fusarium floridanum</name>
    <dbReference type="NCBI Taxonomy" id="1325733"/>
    <lineage>
        <taxon>Eukaryota</taxon>
        <taxon>Fungi</taxon>
        <taxon>Dikarya</taxon>
        <taxon>Ascomycota</taxon>
        <taxon>Pezizomycotina</taxon>
        <taxon>Sordariomycetes</taxon>
        <taxon>Hypocreomycetidae</taxon>
        <taxon>Hypocreales</taxon>
        <taxon>Nectriaceae</taxon>
        <taxon>Fusarium</taxon>
        <taxon>Fusarium solani species complex</taxon>
    </lineage>
</organism>
<proteinExistence type="predicted"/>
<gene>
    <name evidence="4" type="ORF">CEP51_012940</name>
</gene>
<dbReference type="Proteomes" id="UP000287972">
    <property type="component" value="Unassembled WGS sequence"/>
</dbReference>
<keyword evidence="5" id="KW-1185">Reference proteome</keyword>
<dbReference type="Gene3D" id="1.25.40.20">
    <property type="entry name" value="Ankyrin repeat-containing domain"/>
    <property type="match status" value="1"/>
</dbReference>
<comment type="caution">
    <text evidence="4">The sequence shown here is derived from an EMBL/GenBank/DDBJ whole genome shotgun (WGS) entry which is preliminary data.</text>
</comment>
<evidence type="ECO:0000313" key="4">
    <source>
        <dbReference type="EMBL" id="RSL65762.1"/>
    </source>
</evidence>
<dbReference type="SMART" id="SM00248">
    <property type="entry name" value="ANK"/>
    <property type="match status" value="4"/>
</dbReference>
<evidence type="ECO:0000313" key="5">
    <source>
        <dbReference type="Proteomes" id="UP000287972"/>
    </source>
</evidence>
<dbReference type="InterPro" id="IPR002110">
    <property type="entry name" value="Ankyrin_rpt"/>
</dbReference>
<dbReference type="PANTHER" id="PTHR24161:SF85">
    <property type="entry name" value="PALMITOYLTRANSFERASE HIP14"/>
    <property type="match status" value="1"/>
</dbReference>
<keyword evidence="3" id="KW-0040">ANK repeat</keyword>
<evidence type="ECO:0000256" key="3">
    <source>
        <dbReference type="ARBA" id="ARBA00023043"/>
    </source>
</evidence>
<dbReference type="InterPro" id="IPR036770">
    <property type="entry name" value="Ankyrin_rpt-contain_sf"/>
</dbReference>
<name>A0A428QK89_9HYPO</name>
<accession>A0A428QK89</accession>
<keyword evidence="2" id="KW-0677">Repeat</keyword>
<dbReference type="AlphaFoldDB" id="A0A428QK89"/>
<evidence type="ECO:0000256" key="1">
    <source>
        <dbReference type="ARBA" id="ARBA00012210"/>
    </source>
</evidence>